<keyword evidence="1" id="KW-0282">Flagellum</keyword>
<evidence type="ECO:0000313" key="2">
    <source>
        <dbReference type="Proteomes" id="UP000221438"/>
    </source>
</evidence>
<dbReference type="AlphaFoldDB" id="A0A2B1DQ38"/>
<dbReference type="Proteomes" id="UP000221438">
    <property type="component" value="Unassembled WGS sequence"/>
</dbReference>
<protein>
    <submittedName>
        <fullName evidence="1">Flagellar motor switch protein FliG</fullName>
    </submittedName>
</protein>
<organism evidence="1 2">
    <name type="scientific">Bacillus cereus</name>
    <dbReference type="NCBI Taxonomy" id="1396"/>
    <lineage>
        <taxon>Bacteria</taxon>
        <taxon>Bacillati</taxon>
        <taxon>Bacillota</taxon>
        <taxon>Bacilli</taxon>
        <taxon>Bacillales</taxon>
        <taxon>Bacillaceae</taxon>
        <taxon>Bacillus</taxon>
        <taxon>Bacillus cereus group</taxon>
    </lineage>
</organism>
<dbReference type="EMBL" id="NUJQ01000005">
    <property type="protein sequence ID" value="PGQ11166.1"/>
    <property type="molecule type" value="Genomic_DNA"/>
</dbReference>
<dbReference type="RefSeq" id="WP_097831662.1">
    <property type="nucleotide sequence ID" value="NZ_CP089518.1"/>
</dbReference>
<name>A0A2B1DQ38_BACCE</name>
<evidence type="ECO:0000313" key="1">
    <source>
        <dbReference type="EMBL" id="PGQ11166.1"/>
    </source>
</evidence>
<comment type="caution">
    <text evidence="1">The sequence shown here is derived from an EMBL/GenBank/DDBJ whole genome shotgun (WGS) entry which is preliminary data.</text>
</comment>
<reference evidence="1 2" key="1">
    <citation type="submission" date="2017-09" db="EMBL/GenBank/DDBJ databases">
        <title>Large-scale bioinformatics analysis of Bacillus genomes uncovers conserved roles of natural products in bacterial physiology.</title>
        <authorList>
            <consortium name="Agbiome Team Llc"/>
            <person name="Bleich R.M."/>
            <person name="Grubbs K.J."/>
            <person name="Santa Maria K.C."/>
            <person name="Allen S.E."/>
            <person name="Farag S."/>
            <person name="Shank E.A."/>
            <person name="Bowers A."/>
        </authorList>
    </citation>
    <scope>NUCLEOTIDE SEQUENCE [LARGE SCALE GENOMIC DNA]</scope>
    <source>
        <strain evidence="1 2">AFS046104</strain>
    </source>
</reference>
<sequence length="203" mass="24148">MDKRLLSMLNELQYSEEEITRLEKEADASINIDKYYVRNGELLKKLTLQMLEESIREELQENEEIENELLVGEGCMVNTKVIPNIYTVGATFYYYIVLTNKRLLMKGLDCYFKKVNEYSMLIEDIQAISQHKKMKNVYGIKYNKKYIQFGSIEHEQELAMIIMKLRQHGVKEEKYKDFEKGWMIYFNVLVIVTSGLLFLKYLM</sequence>
<keyword evidence="1" id="KW-0969">Cilium</keyword>
<gene>
    <name evidence="1" type="ORF">COA08_05110</name>
</gene>
<keyword evidence="1" id="KW-0966">Cell projection</keyword>
<accession>A0A2B1DQ38</accession>
<proteinExistence type="predicted"/>